<feature type="compositionally biased region" description="Polar residues" evidence="1">
    <location>
        <begin position="42"/>
        <end position="54"/>
    </location>
</feature>
<organism evidence="2 3">
    <name type="scientific">Lachnellula willkommii</name>
    <dbReference type="NCBI Taxonomy" id="215461"/>
    <lineage>
        <taxon>Eukaryota</taxon>
        <taxon>Fungi</taxon>
        <taxon>Dikarya</taxon>
        <taxon>Ascomycota</taxon>
        <taxon>Pezizomycotina</taxon>
        <taxon>Leotiomycetes</taxon>
        <taxon>Helotiales</taxon>
        <taxon>Lachnaceae</taxon>
        <taxon>Lachnellula</taxon>
    </lineage>
</organism>
<comment type="caution">
    <text evidence="2">The sequence shown here is derived from an EMBL/GenBank/DDBJ whole genome shotgun (WGS) entry which is preliminary data.</text>
</comment>
<sequence>MTEIQVKSTSSSSKADCSIQTLAPQPQPQSESQPDIQPNPQPESQSNIQPEPQSKPQPDIQPDVQPDIQPDIQPELPPEPQIQVPAQDPADNQANNAIEADVSTLGLCDGSLAQTYGNQRTTMHSKETPRLANCKLKDFSHGGYNQVSNGRRYHAYRDGKYLLVAEVPPSEQHELT</sequence>
<feature type="region of interest" description="Disordered" evidence="1">
    <location>
        <begin position="1"/>
        <end position="98"/>
    </location>
</feature>
<gene>
    <name evidence="2" type="ORF">LAWI1_G002258</name>
</gene>
<dbReference type="EMBL" id="QGML01000369">
    <property type="protein sequence ID" value="TVY92192.1"/>
    <property type="molecule type" value="Genomic_DNA"/>
</dbReference>
<keyword evidence="3" id="KW-1185">Reference proteome</keyword>
<proteinExistence type="predicted"/>
<feature type="compositionally biased region" description="Polar residues" evidence="1">
    <location>
        <begin position="14"/>
        <end position="23"/>
    </location>
</feature>
<feature type="compositionally biased region" description="Low complexity" evidence="1">
    <location>
        <begin position="28"/>
        <end position="38"/>
    </location>
</feature>
<reference evidence="2 3" key="1">
    <citation type="submission" date="2018-05" db="EMBL/GenBank/DDBJ databases">
        <title>Genome sequencing and assembly of the regulated plant pathogen Lachnellula willkommii and related sister species for the development of diagnostic species identification markers.</title>
        <authorList>
            <person name="Giroux E."/>
            <person name="Bilodeau G."/>
        </authorList>
    </citation>
    <scope>NUCLEOTIDE SEQUENCE [LARGE SCALE GENOMIC DNA]</scope>
    <source>
        <strain evidence="2 3">CBS 172.35</strain>
    </source>
</reference>
<dbReference type="AlphaFoldDB" id="A0A559MGX7"/>
<feature type="compositionally biased region" description="Low complexity" evidence="1">
    <location>
        <begin position="56"/>
        <end position="74"/>
    </location>
</feature>
<evidence type="ECO:0000313" key="2">
    <source>
        <dbReference type="EMBL" id="TVY92192.1"/>
    </source>
</evidence>
<dbReference type="Proteomes" id="UP000315522">
    <property type="component" value="Unassembled WGS sequence"/>
</dbReference>
<accession>A0A559MGX7</accession>
<protein>
    <submittedName>
        <fullName evidence="2">Uncharacterized protein</fullName>
    </submittedName>
</protein>
<name>A0A559MGX7_9HELO</name>
<evidence type="ECO:0000256" key="1">
    <source>
        <dbReference type="SAM" id="MobiDB-lite"/>
    </source>
</evidence>
<feature type="compositionally biased region" description="Low complexity" evidence="1">
    <location>
        <begin position="81"/>
        <end position="97"/>
    </location>
</feature>
<evidence type="ECO:0000313" key="3">
    <source>
        <dbReference type="Proteomes" id="UP000315522"/>
    </source>
</evidence>